<dbReference type="InterPro" id="IPR039421">
    <property type="entry name" value="Type_1_exporter"/>
</dbReference>
<feature type="transmembrane region" description="Helical" evidence="7">
    <location>
        <begin position="263"/>
        <end position="282"/>
    </location>
</feature>
<dbReference type="InterPro" id="IPR003593">
    <property type="entry name" value="AAA+_ATPase"/>
</dbReference>
<keyword evidence="2 7" id="KW-0812">Transmembrane</keyword>
<proteinExistence type="predicted"/>
<dbReference type="RefSeq" id="WP_319925658.1">
    <property type="nucleotide sequence ID" value="NZ_VCDP01000023.1"/>
</dbReference>
<keyword evidence="5 7" id="KW-1133">Transmembrane helix</keyword>
<protein>
    <submittedName>
        <fullName evidence="10">ABC transporter ATP-binding protein</fullName>
    </submittedName>
</protein>
<dbReference type="InterPro" id="IPR036640">
    <property type="entry name" value="ABC1_TM_sf"/>
</dbReference>
<evidence type="ECO:0000256" key="7">
    <source>
        <dbReference type="SAM" id="Phobius"/>
    </source>
</evidence>
<dbReference type="SUPFAM" id="SSF52540">
    <property type="entry name" value="P-loop containing nucleoside triphosphate hydrolases"/>
    <property type="match status" value="2"/>
</dbReference>
<dbReference type="InterPro" id="IPR027417">
    <property type="entry name" value="P-loop_NTPase"/>
</dbReference>
<feature type="transmembrane region" description="Helical" evidence="7">
    <location>
        <begin position="175"/>
        <end position="193"/>
    </location>
</feature>
<dbReference type="SUPFAM" id="SSF90123">
    <property type="entry name" value="ABC transporter transmembrane region"/>
    <property type="match status" value="1"/>
</dbReference>
<dbReference type="Proteomes" id="UP001271640">
    <property type="component" value="Unassembled WGS sequence"/>
</dbReference>
<gene>
    <name evidence="10" type="ORF">FE394_06860</name>
</gene>
<evidence type="ECO:0000256" key="4">
    <source>
        <dbReference type="ARBA" id="ARBA00022840"/>
    </source>
</evidence>
<accession>A0ABU4SJS9</accession>
<evidence type="ECO:0000256" key="5">
    <source>
        <dbReference type="ARBA" id="ARBA00022989"/>
    </source>
</evidence>
<reference evidence="11" key="1">
    <citation type="journal article" date="2024" name="Toxins">
        <title>Genome Sequence Analysis of Native Xenorhabdus Strains Isolated from Entomopathogenic Nematodes in Argentina.</title>
        <authorList>
            <person name="Palma L."/>
            <person name="Frizzo L."/>
            <person name="Kaiser S."/>
            <person name="Berry C."/>
            <person name="Caballero P."/>
            <person name="Bode H.B."/>
            <person name="Del Valle E.E."/>
        </authorList>
    </citation>
    <scope>NUCLEOTIDE SEQUENCE [LARGE SCALE GENOMIC DNA]</scope>
    <source>
        <strain evidence="11">Reich</strain>
    </source>
</reference>
<dbReference type="SMART" id="SM00382">
    <property type="entry name" value="AAA"/>
    <property type="match status" value="1"/>
</dbReference>
<evidence type="ECO:0000259" key="9">
    <source>
        <dbReference type="PROSITE" id="PS50929"/>
    </source>
</evidence>
<dbReference type="PANTHER" id="PTHR43394:SF1">
    <property type="entry name" value="ATP-BINDING CASSETTE SUB-FAMILY B MEMBER 10, MITOCHONDRIAL"/>
    <property type="match status" value="1"/>
</dbReference>
<keyword evidence="4 10" id="KW-0067">ATP-binding</keyword>
<evidence type="ECO:0000259" key="8">
    <source>
        <dbReference type="PROSITE" id="PS50893"/>
    </source>
</evidence>
<dbReference type="InterPro" id="IPR017871">
    <property type="entry name" value="ABC_transporter-like_CS"/>
</dbReference>
<dbReference type="Gene3D" id="3.40.50.300">
    <property type="entry name" value="P-loop containing nucleotide triphosphate hydrolases"/>
    <property type="match status" value="1"/>
</dbReference>
<name>A0ABU4SJS9_9GAMM</name>
<dbReference type="Pfam" id="PF00005">
    <property type="entry name" value="ABC_tran"/>
    <property type="match status" value="1"/>
</dbReference>
<feature type="transmembrane region" description="Helical" evidence="7">
    <location>
        <begin position="34"/>
        <end position="60"/>
    </location>
</feature>
<evidence type="ECO:0000256" key="2">
    <source>
        <dbReference type="ARBA" id="ARBA00022692"/>
    </source>
</evidence>
<evidence type="ECO:0000313" key="11">
    <source>
        <dbReference type="Proteomes" id="UP001271640"/>
    </source>
</evidence>
<feature type="transmembrane region" description="Helical" evidence="7">
    <location>
        <begin position="288"/>
        <end position="306"/>
    </location>
</feature>
<dbReference type="Gene3D" id="1.20.1560.10">
    <property type="entry name" value="ABC transporter type 1, transmembrane domain"/>
    <property type="match status" value="1"/>
</dbReference>
<comment type="caution">
    <text evidence="10">The sequence shown here is derived from an EMBL/GenBank/DDBJ whole genome shotgun (WGS) entry which is preliminary data.</text>
</comment>
<evidence type="ECO:0000313" key="10">
    <source>
        <dbReference type="EMBL" id="MDX7998920.1"/>
    </source>
</evidence>
<comment type="subcellular location">
    <subcellularLocation>
        <location evidence="1">Cell membrane</location>
        <topology evidence="1">Multi-pass membrane protein</topology>
    </subcellularLocation>
</comment>
<evidence type="ECO:0000256" key="3">
    <source>
        <dbReference type="ARBA" id="ARBA00022741"/>
    </source>
</evidence>
<dbReference type="Pfam" id="PF00664">
    <property type="entry name" value="ABC_membrane"/>
    <property type="match status" value="1"/>
</dbReference>
<dbReference type="PANTHER" id="PTHR43394">
    <property type="entry name" value="ATP-DEPENDENT PERMEASE MDL1, MITOCHONDRIAL"/>
    <property type="match status" value="1"/>
</dbReference>
<keyword evidence="3" id="KW-0547">Nucleotide-binding</keyword>
<feature type="transmembrane region" description="Helical" evidence="7">
    <location>
        <begin position="72"/>
        <end position="90"/>
    </location>
</feature>
<keyword evidence="6 7" id="KW-0472">Membrane</keyword>
<dbReference type="PROSITE" id="PS50893">
    <property type="entry name" value="ABC_TRANSPORTER_2"/>
    <property type="match status" value="1"/>
</dbReference>
<keyword evidence="11" id="KW-1185">Reference proteome</keyword>
<dbReference type="InterPro" id="IPR003439">
    <property type="entry name" value="ABC_transporter-like_ATP-bd"/>
</dbReference>
<dbReference type="CDD" id="cd07346">
    <property type="entry name" value="ABC_6TM_exporters"/>
    <property type="match status" value="1"/>
</dbReference>
<dbReference type="GO" id="GO:0005524">
    <property type="term" value="F:ATP binding"/>
    <property type="evidence" value="ECO:0007669"/>
    <property type="project" value="UniProtKB-KW"/>
</dbReference>
<evidence type="ECO:0000256" key="6">
    <source>
        <dbReference type="ARBA" id="ARBA00023136"/>
    </source>
</evidence>
<evidence type="ECO:0000256" key="1">
    <source>
        <dbReference type="ARBA" id="ARBA00004651"/>
    </source>
</evidence>
<feature type="domain" description="ABC transmembrane type-1" evidence="9">
    <location>
        <begin position="38"/>
        <end position="318"/>
    </location>
</feature>
<feature type="domain" description="ABC transporter" evidence="8">
    <location>
        <begin position="354"/>
        <end position="613"/>
    </location>
</feature>
<dbReference type="InterPro" id="IPR011527">
    <property type="entry name" value="ABC1_TM_dom"/>
</dbReference>
<dbReference type="PROSITE" id="PS00211">
    <property type="entry name" value="ABC_TRANSPORTER_1"/>
    <property type="match status" value="1"/>
</dbReference>
<sequence>MLSHDSSVQNSPEQRAADAGVLKTLWDMMRPYRALSYVAIALAIVSAGLQILPAAIAGLITQSIYDGKYDSLLSYGVMLLIFTFAAMLTFSGSTFVSHLIAADVQADVRRHISSKLKSVPLGFFMQTDSTEIKKMMLDDVEQLEDGIAHIIPEMSATLFGPLIALSVMLAVDWRLALAAFAPTLVACLLFIYIQMKVQTTTQRFYAAQNRIASTMGEVINAIPVVKTYSGGNVALQRAEEAFTALTRIIDVWVEKVQVKSSRFFVLSSANLLFVLPLAVWLFNRQEIALFEFTFFILAAMAFGNIASSMFSVMTRLQQQEALITRYRWLMNQPELAQSPQSQASGAKSPVDHSVTLHNVSFSYQDEQKNALNNISFSIPAGSSLALVGASGSGKSTIASLIARLWDPQHGKITVGGVDIRDMDETTLRNNISFVFQQVFLFNDTIANNIRLARPEASQTEVEAAATAAQAHQFIQRLPQGYNTVLNGGVSLSVGEKQRIAVAAAILKNSPILVLDEATAYADPECEKEMQQALNALCLDKTSLDKTGRDKTSLDKTSCDKESRNKTVIVIAHRLPTIRHLDQILVLDKGRIIEQGTHDELVAQQGAYAKQWAAWQGENNATGVNDHGII</sequence>
<dbReference type="EMBL" id="VCDP01000023">
    <property type="protein sequence ID" value="MDX7998920.1"/>
    <property type="molecule type" value="Genomic_DNA"/>
</dbReference>
<organism evidence="10 11">
    <name type="scientific">Xenorhabdus littoralis</name>
    <dbReference type="NCBI Taxonomy" id="2582835"/>
    <lineage>
        <taxon>Bacteria</taxon>
        <taxon>Pseudomonadati</taxon>
        <taxon>Pseudomonadota</taxon>
        <taxon>Gammaproteobacteria</taxon>
        <taxon>Enterobacterales</taxon>
        <taxon>Morganellaceae</taxon>
        <taxon>Xenorhabdus</taxon>
    </lineage>
</organism>
<dbReference type="PROSITE" id="PS50929">
    <property type="entry name" value="ABC_TM1F"/>
    <property type="match status" value="1"/>
</dbReference>